<dbReference type="EMBL" id="SWJQ01000142">
    <property type="protein sequence ID" value="TRZ20681.1"/>
    <property type="molecule type" value="Genomic_DNA"/>
</dbReference>
<keyword evidence="3" id="KW-1185">Reference proteome</keyword>
<organism evidence="2 3">
    <name type="scientific">Zosterops borbonicus</name>
    <dbReference type="NCBI Taxonomy" id="364589"/>
    <lineage>
        <taxon>Eukaryota</taxon>
        <taxon>Metazoa</taxon>
        <taxon>Chordata</taxon>
        <taxon>Craniata</taxon>
        <taxon>Vertebrata</taxon>
        <taxon>Euteleostomi</taxon>
        <taxon>Archelosauria</taxon>
        <taxon>Archosauria</taxon>
        <taxon>Dinosauria</taxon>
        <taxon>Saurischia</taxon>
        <taxon>Theropoda</taxon>
        <taxon>Coelurosauria</taxon>
        <taxon>Aves</taxon>
        <taxon>Neognathae</taxon>
        <taxon>Neoaves</taxon>
        <taxon>Telluraves</taxon>
        <taxon>Australaves</taxon>
        <taxon>Passeriformes</taxon>
        <taxon>Sylvioidea</taxon>
        <taxon>Zosteropidae</taxon>
        <taxon>Zosterops</taxon>
    </lineage>
</organism>
<sequence>MAWGWAEQAESDEREREEEMQEPESGWASRAGYNIEEDDAPARQGRKSQFSIVLLAPSQITPGPACKADHIFDLTLDREVEHYGYHNTTAVTERASSHSGK</sequence>
<gene>
    <name evidence="2" type="ORF">HGM15179_006405</name>
</gene>
<accession>A0A8K1GMU8</accession>
<feature type="compositionally biased region" description="Acidic residues" evidence="1">
    <location>
        <begin position="9"/>
        <end position="22"/>
    </location>
</feature>
<dbReference type="Proteomes" id="UP000796761">
    <property type="component" value="Unassembled WGS sequence"/>
</dbReference>
<protein>
    <submittedName>
        <fullName evidence="2">Uncharacterized protein</fullName>
    </submittedName>
</protein>
<evidence type="ECO:0000256" key="1">
    <source>
        <dbReference type="SAM" id="MobiDB-lite"/>
    </source>
</evidence>
<reference evidence="2" key="1">
    <citation type="submission" date="2019-04" db="EMBL/GenBank/DDBJ databases">
        <title>Genome assembly of Zosterops borbonicus 15179.</title>
        <authorList>
            <person name="Leroy T."/>
            <person name="Anselmetti Y."/>
            <person name="Tilak M.-K."/>
            <person name="Nabholz B."/>
        </authorList>
    </citation>
    <scope>NUCLEOTIDE SEQUENCE</scope>
    <source>
        <strain evidence="2">HGM_15179</strain>
        <tissue evidence="2">Muscle</tissue>
    </source>
</reference>
<name>A0A8K1GMU8_9PASS</name>
<dbReference type="AlphaFoldDB" id="A0A8K1GMU8"/>
<feature type="region of interest" description="Disordered" evidence="1">
    <location>
        <begin position="1"/>
        <end position="46"/>
    </location>
</feature>
<comment type="caution">
    <text evidence="2">The sequence shown here is derived from an EMBL/GenBank/DDBJ whole genome shotgun (WGS) entry which is preliminary data.</text>
</comment>
<proteinExistence type="predicted"/>
<evidence type="ECO:0000313" key="3">
    <source>
        <dbReference type="Proteomes" id="UP000796761"/>
    </source>
</evidence>
<evidence type="ECO:0000313" key="2">
    <source>
        <dbReference type="EMBL" id="TRZ20681.1"/>
    </source>
</evidence>